<dbReference type="Gene3D" id="1.10.1380.10">
    <property type="entry name" value="Neutral endopeptidase , domain2"/>
    <property type="match status" value="1"/>
</dbReference>
<dbReference type="InterPro" id="IPR042089">
    <property type="entry name" value="Peptidase_M13_dom_2"/>
</dbReference>
<dbReference type="Gene3D" id="3.40.390.10">
    <property type="entry name" value="Collagenase (Catalytic Domain)"/>
    <property type="match status" value="1"/>
</dbReference>
<dbReference type="GO" id="GO:0005886">
    <property type="term" value="C:plasma membrane"/>
    <property type="evidence" value="ECO:0007669"/>
    <property type="project" value="TreeGrafter"/>
</dbReference>
<name>A0AAV4SGU2_CAEEX</name>
<dbReference type="Proteomes" id="UP001054945">
    <property type="component" value="Unassembled WGS sequence"/>
</dbReference>
<dbReference type="InterPro" id="IPR008753">
    <property type="entry name" value="Peptidase_M13_N"/>
</dbReference>
<sequence>MNCGEPVSVKTAASLLNAMDQSSDPCDNFFQYACGTWNKLHMIPQDRSSISTFEVMADDLQVILKGKMSSIFISNSCTSFLRVQNHIF</sequence>
<organism evidence="3 4">
    <name type="scientific">Caerostris extrusa</name>
    <name type="common">Bark spider</name>
    <name type="synonym">Caerostris bankana</name>
    <dbReference type="NCBI Taxonomy" id="172846"/>
    <lineage>
        <taxon>Eukaryota</taxon>
        <taxon>Metazoa</taxon>
        <taxon>Ecdysozoa</taxon>
        <taxon>Arthropoda</taxon>
        <taxon>Chelicerata</taxon>
        <taxon>Arachnida</taxon>
        <taxon>Araneae</taxon>
        <taxon>Araneomorphae</taxon>
        <taxon>Entelegynae</taxon>
        <taxon>Araneoidea</taxon>
        <taxon>Araneidae</taxon>
        <taxon>Caerostris</taxon>
    </lineage>
</organism>
<dbReference type="PANTHER" id="PTHR11733">
    <property type="entry name" value="ZINC METALLOPROTEASE FAMILY M13 NEPRILYSIN-RELATED"/>
    <property type="match status" value="1"/>
</dbReference>
<accession>A0AAV4SGU2</accession>
<dbReference type="PANTHER" id="PTHR11733:SF241">
    <property type="entry name" value="GH26575P-RELATED"/>
    <property type="match status" value="1"/>
</dbReference>
<comment type="similarity">
    <text evidence="1">Belongs to the peptidase M13 family.</text>
</comment>
<keyword evidence="4" id="KW-1185">Reference proteome</keyword>
<dbReference type="GO" id="GO:0016485">
    <property type="term" value="P:protein processing"/>
    <property type="evidence" value="ECO:0007669"/>
    <property type="project" value="TreeGrafter"/>
</dbReference>
<dbReference type="Pfam" id="PF05649">
    <property type="entry name" value="Peptidase_M13_N"/>
    <property type="match status" value="1"/>
</dbReference>
<dbReference type="AlphaFoldDB" id="A0AAV4SGU2"/>
<protein>
    <submittedName>
        <fullName evidence="3">Neprilysin-1</fullName>
    </submittedName>
</protein>
<evidence type="ECO:0000256" key="1">
    <source>
        <dbReference type="ARBA" id="ARBA00007357"/>
    </source>
</evidence>
<comment type="caution">
    <text evidence="3">The sequence shown here is derived from an EMBL/GenBank/DDBJ whole genome shotgun (WGS) entry which is preliminary data.</text>
</comment>
<evidence type="ECO:0000313" key="3">
    <source>
        <dbReference type="EMBL" id="GIY32416.1"/>
    </source>
</evidence>
<proteinExistence type="inferred from homology"/>
<dbReference type="EMBL" id="BPLR01009506">
    <property type="protein sequence ID" value="GIY32416.1"/>
    <property type="molecule type" value="Genomic_DNA"/>
</dbReference>
<feature type="domain" description="Peptidase M13 N-terminal" evidence="2">
    <location>
        <begin position="25"/>
        <end position="66"/>
    </location>
</feature>
<evidence type="ECO:0000259" key="2">
    <source>
        <dbReference type="Pfam" id="PF05649"/>
    </source>
</evidence>
<dbReference type="InterPro" id="IPR024079">
    <property type="entry name" value="MetalloPept_cat_dom_sf"/>
</dbReference>
<dbReference type="GO" id="GO:0004222">
    <property type="term" value="F:metalloendopeptidase activity"/>
    <property type="evidence" value="ECO:0007669"/>
    <property type="project" value="InterPro"/>
</dbReference>
<dbReference type="InterPro" id="IPR000718">
    <property type="entry name" value="Peptidase_M13"/>
</dbReference>
<reference evidence="3 4" key="1">
    <citation type="submission" date="2021-06" db="EMBL/GenBank/DDBJ databases">
        <title>Caerostris extrusa draft genome.</title>
        <authorList>
            <person name="Kono N."/>
            <person name="Arakawa K."/>
        </authorList>
    </citation>
    <scope>NUCLEOTIDE SEQUENCE [LARGE SCALE GENOMIC DNA]</scope>
</reference>
<dbReference type="SUPFAM" id="SSF55486">
    <property type="entry name" value="Metalloproteases ('zincins'), catalytic domain"/>
    <property type="match status" value="1"/>
</dbReference>
<evidence type="ECO:0000313" key="4">
    <source>
        <dbReference type="Proteomes" id="UP001054945"/>
    </source>
</evidence>
<dbReference type="PROSITE" id="PS51885">
    <property type="entry name" value="NEPRILYSIN"/>
    <property type="match status" value="1"/>
</dbReference>
<gene>
    <name evidence="3" type="primary">Nep1</name>
    <name evidence="3" type="ORF">CEXT_367491</name>
</gene>